<evidence type="ECO:0000313" key="3">
    <source>
        <dbReference type="Proteomes" id="UP000789396"/>
    </source>
</evidence>
<dbReference type="Proteomes" id="UP000789396">
    <property type="component" value="Unassembled WGS sequence"/>
</dbReference>
<feature type="region of interest" description="Disordered" evidence="1">
    <location>
        <begin position="212"/>
        <end position="242"/>
    </location>
</feature>
<organism evidence="2 3">
    <name type="scientific">Racocetra fulgida</name>
    <dbReference type="NCBI Taxonomy" id="60492"/>
    <lineage>
        <taxon>Eukaryota</taxon>
        <taxon>Fungi</taxon>
        <taxon>Fungi incertae sedis</taxon>
        <taxon>Mucoromycota</taxon>
        <taxon>Glomeromycotina</taxon>
        <taxon>Glomeromycetes</taxon>
        <taxon>Diversisporales</taxon>
        <taxon>Gigasporaceae</taxon>
        <taxon>Racocetra</taxon>
    </lineage>
</organism>
<feature type="compositionally biased region" description="Basic residues" evidence="1">
    <location>
        <begin position="66"/>
        <end position="75"/>
    </location>
</feature>
<sequence>NANRSLKPATVKVLSTKANDGNDLQVKSVASPSNQTYKRSPNENVTRKSDSNTTSDSSTTTPVQKWNRRHSKSSKKQSNADGQLLSANSSSKHKDALIHKGDNILTNDSGETNVKSAIGSSVTPTPILSKKSKKKDKNSGIQAQFLENDLSQNDTDLIEDPHNLNIEDFQKISNESNEKDNLATNNSNRHNKMPTDFKFDFATSTFALSPNVSKGTNNDSISTQNTSENPSNPKSPSDSTFEFSSSNIFSKDFNFNASSIFNLQTSFSSASPLF</sequence>
<protein>
    <submittedName>
        <fullName evidence="2">615_t:CDS:1</fullName>
    </submittedName>
</protein>
<proteinExistence type="predicted"/>
<dbReference type="OrthoDB" id="1923159at2759"/>
<feature type="compositionally biased region" description="Polar residues" evidence="1">
    <location>
        <begin position="212"/>
        <end position="234"/>
    </location>
</feature>
<dbReference type="EMBL" id="CAJVPZ010079619">
    <property type="protein sequence ID" value="CAG8807115.1"/>
    <property type="molecule type" value="Genomic_DNA"/>
</dbReference>
<comment type="caution">
    <text evidence="2">The sequence shown here is derived from an EMBL/GenBank/DDBJ whole genome shotgun (WGS) entry which is preliminary data.</text>
</comment>
<feature type="region of interest" description="Disordered" evidence="1">
    <location>
        <begin position="172"/>
        <end position="191"/>
    </location>
</feature>
<evidence type="ECO:0000256" key="1">
    <source>
        <dbReference type="SAM" id="MobiDB-lite"/>
    </source>
</evidence>
<feature type="compositionally biased region" description="Polar residues" evidence="1">
    <location>
        <begin position="28"/>
        <end position="44"/>
    </location>
</feature>
<dbReference type="AlphaFoldDB" id="A0A9N9K163"/>
<accession>A0A9N9K163</accession>
<feature type="compositionally biased region" description="Basic and acidic residues" evidence="1">
    <location>
        <begin position="92"/>
        <end position="102"/>
    </location>
</feature>
<feature type="non-terminal residue" evidence="2">
    <location>
        <position position="274"/>
    </location>
</feature>
<feature type="region of interest" description="Disordered" evidence="1">
    <location>
        <begin position="1"/>
        <end position="140"/>
    </location>
</feature>
<keyword evidence="3" id="KW-1185">Reference proteome</keyword>
<gene>
    <name evidence="2" type="ORF">RFULGI_LOCUS18351</name>
</gene>
<evidence type="ECO:0000313" key="2">
    <source>
        <dbReference type="EMBL" id="CAG8807115.1"/>
    </source>
</evidence>
<feature type="compositionally biased region" description="Polar residues" evidence="1">
    <location>
        <begin position="104"/>
        <end position="126"/>
    </location>
</feature>
<reference evidence="2" key="1">
    <citation type="submission" date="2021-06" db="EMBL/GenBank/DDBJ databases">
        <authorList>
            <person name="Kallberg Y."/>
            <person name="Tangrot J."/>
            <person name="Rosling A."/>
        </authorList>
    </citation>
    <scope>NUCLEOTIDE SEQUENCE</scope>
    <source>
        <strain evidence="2">IN212</strain>
    </source>
</reference>
<feature type="compositionally biased region" description="Low complexity" evidence="1">
    <location>
        <begin position="51"/>
        <end position="61"/>
    </location>
</feature>
<feature type="compositionally biased region" description="Polar residues" evidence="1">
    <location>
        <begin position="76"/>
        <end position="90"/>
    </location>
</feature>
<feature type="non-terminal residue" evidence="2">
    <location>
        <position position="1"/>
    </location>
</feature>
<name>A0A9N9K163_9GLOM</name>